<feature type="domain" description="DNA-directed DNA polymerase family B exonuclease" evidence="10">
    <location>
        <begin position="160"/>
        <end position="380"/>
    </location>
</feature>
<keyword evidence="2 7" id="KW-0808">Transferase</keyword>
<dbReference type="PRINTS" id="PR00106">
    <property type="entry name" value="DNAPOLB"/>
</dbReference>
<name>A0A1H1ASY0_NATTX</name>
<dbReference type="Pfam" id="PF00136">
    <property type="entry name" value="DNA_pol_B"/>
    <property type="match status" value="1"/>
</dbReference>
<keyword evidence="12" id="KW-1185">Reference proteome</keyword>
<protein>
    <recommendedName>
        <fullName evidence="7">DNA polymerase</fullName>
        <ecNumber evidence="7">2.7.7.7</ecNumber>
    </recommendedName>
</protein>
<evidence type="ECO:0000256" key="7">
    <source>
        <dbReference type="RuleBase" id="RU000442"/>
    </source>
</evidence>
<dbReference type="CDD" id="cd00145">
    <property type="entry name" value="POLBc"/>
    <property type="match status" value="1"/>
</dbReference>
<dbReference type="Gene3D" id="3.30.420.10">
    <property type="entry name" value="Ribonuclease H-like superfamily/Ribonuclease H"/>
    <property type="match status" value="1"/>
</dbReference>
<dbReference type="Pfam" id="PF03104">
    <property type="entry name" value="DNA_pol_B_exo1"/>
    <property type="match status" value="1"/>
</dbReference>
<dbReference type="InterPro" id="IPR050240">
    <property type="entry name" value="DNA_pol_type-B"/>
</dbReference>
<sequence>MTEPGQAGLTAFSSSPESADEERPDEEAVAVAGASADGGVEVIDVVEETLPEPDGELELAVMQVDYTVAGYGAEEQPIIHVFGRTPDGTLEHVQVVDFKPYFYAPTETLERPPEEEYDRLTGSREKDRNGEHYESIRGEKLTRIFGQTPRDVGQVRDDFEHYEADILFPNRFLIDKDVRSGIRIPERRAEDDSLVIHHEEVEPTDVDAEPRVCMFDIEVDDRSGFPEDGEEKILCLTSHDSYLDEYIMWVWEADEGDGEIPTEIEGYDPIEGEIDHEVRAFEEEEAMLEAFIDYVDETDPDVLTGWNFEDFDAPYFLDRLEELQGGHDYNLEIDRLSRVDEVWRSNWGGPDVKGRVVFDLLYGYQRMVFSELDSYRLDAVGEEELGVGKERYAGDIGDLWEDDPTRLLEYNLRDVELCVELDRQQAIIAFWDEVRSFVGCKLEDAPTPGDAVDMYVLHQAYGEFALPSKGQQEAGEEYEGGAVFEPITGVKENVTVLDLKSLYPMCMVTTNASPETKVDPEAYDGETYEAPTGTHFRKEPDGVNREMIEELLAEREEKKELRDEHEPGSPEYEQYDRQQGAVKVIMNSLYGVSGWEQFRLYDKEAASAITATGREVIEFTETAAKELDYQVTYGDTDSVMLELGDGIPKEEAIETSFKIEEHINNRYDDFAREDLNAEEHRFQIEFEKLYRRFFQAGKKKRYAGHITWKEGKDVDTIDIVGFEYQRSDIAPITKDVQHRVIEMIVKEGDVEGAKEYVNGVIEDVLAGEVSLENIAIPGGIGKRLDNYDTDTAQVRGAKYANLLLETNFQRGSKPKRLYLDRIDPAFFRRMENEEGFDPQRDPLYGAFKRDPDVICFEYEDQIPDEFEIDYDKMLEKTLKGPIERILEALDISWEEVKSGQEQTGLDSFM</sequence>
<feature type="region of interest" description="Disordered" evidence="8">
    <location>
        <begin position="517"/>
        <end position="539"/>
    </location>
</feature>
<feature type="compositionally biased region" description="Acidic residues" evidence="8">
    <location>
        <begin position="18"/>
        <end position="28"/>
    </location>
</feature>
<evidence type="ECO:0000256" key="4">
    <source>
        <dbReference type="ARBA" id="ARBA00022932"/>
    </source>
</evidence>
<comment type="similarity">
    <text evidence="1 7">Belongs to the DNA polymerase type-B family.</text>
</comment>
<evidence type="ECO:0000259" key="9">
    <source>
        <dbReference type="Pfam" id="PF00136"/>
    </source>
</evidence>
<dbReference type="InterPro" id="IPR012337">
    <property type="entry name" value="RNaseH-like_sf"/>
</dbReference>
<dbReference type="EMBL" id="FNLC01000001">
    <property type="protein sequence ID" value="SDQ42714.1"/>
    <property type="molecule type" value="Genomic_DNA"/>
</dbReference>
<dbReference type="InterPro" id="IPR006172">
    <property type="entry name" value="DNA-dir_DNA_pol_B"/>
</dbReference>
<evidence type="ECO:0000256" key="3">
    <source>
        <dbReference type="ARBA" id="ARBA00022695"/>
    </source>
</evidence>
<dbReference type="Gene3D" id="1.10.132.60">
    <property type="entry name" value="DNA polymerase family B, C-terminal domain"/>
    <property type="match status" value="1"/>
</dbReference>
<comment type="catalytic activity">
    <reaction evidence="6 7">
        <text>DNA(n) + a 2'-deoxyribonucleoside 5'-triphosphate = DNA(n+1) + diphosphate</text>
        <dbReference type="Rhea" id="RHEA:22508"/>
        <dbReference type="Rhea" id="RHEA-COMP:17339"/>
        <dbReference type="Rhea" id="RHEA-COMP:17340"/>
        <dbReference type="ChEBI" id="CHEBI:33019"/>
        <dbReference type="ChEBI" id="CHEBI:61560"/>
        <dbReference type="ChEBI" id="CHEBI:173112"/>
        <dbReference type="EC" id="2.7.7.7"/>
    </reaction>
</comment>
<reference evidence="12" key="1">
    <citation type="submission" date="2016-10" db="EMBL/GenBank/DDBJ databases">
        <authorList>
            <person name="Varghese N."/>
            <person name="Submissions S."/>
        </authorList>
    </citation>
    <scope>NUCLEOTIDE SEQUENCE [LARGE SCALE GENOMIC DNA]</scope>
    <source>
        <strain evidence="12">DSM 24767</strain>
    </source>
</reference>
<dbReference type="CDD" id="cd05160">
    <property type="entry name" value="DEDDy_DNA_polB_exo"/>
    <property type="match status" value="1"/>
</dbReference>
<evidence type="ECO:0000313" key="12">
    <source>
        <dbReference type="Proteomes" id="UP000198848"/>
    </source>
</evidence>
<dbReference type="InterPro" id="IPR023211">
    <property type="entry name" value="DNA_pol_palm_dom_sf"/>
</dbReference>
<dbReference type="GO" id="GO:0000166">
    <property type="term" value="F:nucleotide binding"/>
    <property type="evidence" value="ECO:0007669"/>
    <property type="project" value="InterPro"/>
</dbReference>
<evidence type="ECO:0000259" key="10">
    <source>
        <dbReference type="Pfam" id="PF03104"/>
    </source>
</evidence>
<dbReference type="Gene3D" id="1.10.287.690">
    <property type="entry name" value="Helix hairpin bin"/>
    <property type="match status" value="1"/>
</dbReference>
<dbReference type="InterPro" id="IPR036397">
    <property type="entry name" value="RNaseH_sf"/>
</dbReference>
<proteinExistence type="inferred from homology"/>
<dbReference type="SUPFAM" id="SSF53098">
    <property type="entry name" value="Ribonuclease H-like"/>
    <property type="match status" value="1"/>
</dbReference>
<dbReference type="Proteomes" id="UP000198848">
    <property type="component" value="Unassembled WGS sequence"/>
</dbReference>
<evidence type="ECO:0000256" key="1">
    <source>
        <dbReference type="ARBA" id="ARBA00005755"/>
    </source>
</evidence>
<dbReference type="GO" id="GO:0003887">
    <property type="term" value="F:DNA-directed DNA polymerase activity"/>
    <property type="evidence" value="ECO:0007669"/>
    <property type="project" value="UniProtKB-KW"/>
</dbReference>
<dbReference type="GO" id="GO:0006261">
    <property type="term" value="P:DNA-templated DNA replication"/>
    <property type="evidence" value="ECO:0007669"/>
    <property type="project" value="TreeGrafter"/>
</dbReference>
<dbReference type="EC" id="2.7.7.7" evidence="7"/>
<feature type="domain" description="DNA-directed DNA polymerase family B multifunctional" evidence="9">
    <location>
        <begin position="463"/>
        <end position="794"/>
    </location>
</feature>
<dbReference type="STRING" id="1095778.SAMN04489842_0800"/>
<feature type="region of interest" description="Disordered" evidence="8">
    <location>
        <begin position="1"/>
        <end position="35"/>
    </location>
</feature>
<evidence type="ECO:0000256" key="8">
    <source>
        <dbReference type="SAM" id="MobiDB-lite"/>
    </source>
</evidence>
<keyword evidence="5 7" id="KW-0238">DNA-binding</keyword>
<dbReference type="RefSeq" id="WP_090377669.1">
    <property type="nucleotide sequence ID" value="NZ_FNLC01000001.1"/>
</dbReference>
<feature type="region of interest" description="Disordered" evidence="8">
    <location>
        <begin position="110"/>
        <end position="131"/>
    </location>
</feature>
<dbReference type="PROSITE" id="PS00116">
    <property type="entry name" value="DNA_POLYMERASE_B"/>
    <property type="match status" value="1"/>
</dbReference>
<keyword evidence="3 7" id="KW-0548">Nucleotidyltransferase</keyword>
<dbReference type="PANTHER" id="PTHR10322:SF23">
    <property type="entry name" value="DNA POLYMERASE DELTA CATALYTIC SUBUNIT"/>
    <property type="match status" value="1"/>
</dbReference>
<keyword evidence="7" id="KW-0235">DNA replication</keyword>
<accession>A0A1H1ASY0</accession>
<dbReference type="InterPro" id="IPR017964">
    <property type="entry name" value="DNA-dir_DNA_pol_B_CS"/>
</dbReference>
<dbReference type="InterPro" id="IPR043502">
    <property type="entry name" value="DNA/RNA_pol_sf"/>
</dbReference>
<evidence type="ECO:0000256" key="2">
    <source>
        <dbReference type="ARBA" id="ARBA00022679"/>
    </source>
</evidence>
<evidence type="ECO:0000256" key="6">
    <source>
        <dbReference type="ARBA" id="ARBA00049244"/>
    </source>
</evidence>
<dbReference type="SUPFAM" id="SSF56672">
    <property type="entry name" value="DNA/RNA polymerases"/>
    <property type="match status" value="1"/>
</dbReference>
<dbReference type="PANTHER" id="PTHR10322">
    <property type="entry name" value="DNA POLYMERASE CATALYTIC SUBUNIT"/>
    <property type="match status" value="1"/>
</dbReference>
<dbReference type="OrthoDB" id="323192at2157"/>
<keyword evidence="4 7" id="KW-0239">DNA-directed DNA polymerase</keyword>
<dbReference type="AlphaFoldDB" id="A0A1H1ASY0"/>
<dbReference type="InterPro" id="IPR042087">
    <property type="entry name" value="DNA_pol_B_thumb"/>
</dbReference>
<evidence type="ECO:0000256" key="5">
    <source>
        <dbReference type="ARBA" id="ARBA00023125"/>
    </source>
</evidence>
<evidence type="ECO:0000313" key="11">
    <source>
        <dbReference type="EMBL" id="SDQ42714.1"/>
    </source>
</evidence>
<dbReference type="InterPro" id="IPR006134">
    <property type="entry name" value="DNA-dir_DNA_pol_B_multi_dom"/>
</dbReference>
<dbReference type="GO" id="GO:0003677">
    <property type="term" value="F:DNA binding"/>
    <property type="evidence" value="ECO:0007669"/>
    <property type="project" value="UniProtKB-KW"/>
</dbReference>
<organism evidence="11 12">
    <name type="scientific">Natronobacterium texcoconense</name>
    <dbReference type="NCBI Taxonomy" id="1095778"/>
    <lineage>
        <taxon>Archaea</taxon>
        <taxon>Methanobacteriati</taxon>
        <taxon>Methanobacteriota</taxon>
        <taxon>Stenosarchaea group</taxon>
        <taxon>Halobacteria</taxon>
        <taxon>Halobacteriales</taxon>
        <taxon>Natrialbaceae</taxon>
        <taxon>Natronobacterium</taxon>
    </lineage>
</organism>
<dbReference type="InterPro" id="IPR006133">
    <property type="entry name" value="DNA-dir_DNA_pol_B_exonuc"/>
</dbReference>
<dbReference type="SMART" id="SM00486">
    <property type="entry name" value="POLBc"/>
    <property type="match status" value="1"/>
</dbReference>
<dbReference type="Gene3D" id="3.90.1600.10">
    <property type="entry name" value="Palm domain of DNA polymerase"/>
    <property type="match status" value="1"/>
</dbReference>
<dbReference type="Gene3D" id="3.30.342.10">
    <property type="entry name" value="DNA Polymerase, chain B, domain 1"/>
    <property type="match status" value="1"/>
</dbReference>
<gene>
    <name evidence="11" type="ORF">SAMN04489842_0800</name>
</gene>